<dbReference type="InterPro" id="IPR036397">
    <property type="entry name" value="RNaseH_sf"/>
</dbReference>
<keyword evidence="4" id="KW-1185">Reference proteome</keyword>
<dbReference type="SUPFAM" id="SSF46689">
    <property type="entry name" value="Homeodomain-like"/>
    <property type="match status" value="1"/>
</dbReference>
<dbReference type="SUPFAM" id="SSF53098">
    <property type="entry name" value="Ribonuclease H-like"/>
    <property type="match status" value="1"/>
</dbReference>
<dbReference type="PANTHER" id="PTHR47515">
    <property type="entry name" value="LOW CALCIUM RESPONSE LOCUS PROTEIN T"/>
    <property type="match status" value="1"/>
</dbReference>
<sequence length="417" mass="45948">MDARLGFVADCLEGGLPMAALCAVYGISRKTGYKWLSRYRAQGPAGLLDRSRAPLCPAQGLDPAVEAAIVELRGRYPFWGPRKLKAHLERERGDVDWPAASSIGDLLARRGLVREQRRRRRGRPVLQPFTEARGPNDVWCADFKGWFRTRNGARCDPLTISDAHSRFLMCCDIVAPTGRGVAPVFERVFREYGLPLALRTDNGSPFASQGAAGLTRLAVSFVKLGIRLERIDPGKPQQNGRHERMHRTLKQETSAPAAATPRAQQARFDRFREAYNTVRPHEALGQEPPAAHYAPSPRPYPDHIPEPWYDADHAVRRVRPKGEIKWRGGLVFVSESARPSWESPSASPKPKPATGSSASATSISASSAARPDGSTALPHPGRGAAKRNRNKQRKLSPMLPVHNVTHVPGCTQDRARA</sequence>
<comment type="caution">
    <text evidence="3">The sequence shown here is derived from an EMBL/GenBank/DDBJ whole genome shotgun (WGS) entry which is preliminary data.</text>
</comment>
<evidence type="ECO:0000256" key="1">
    <source>
        <dbReference type="SAM" id="MobiDB-lite"/>
    </source>
</evidence>
<protein>
    <submittedName>
        <fullName evidence="3">Transposase InsO and inactivated derivatives</fullName>
    </submittedName>
</protein>
<dbReference type="Pfam" id="PF13683">
    <property type="entry name" value="rve_3"/>
    <property type="match status" value="1"/>
</dbReference>
<name>A0ABY0K5W9_9HYPH</name>
<evidence type="ECO:0000313" key="3">
    <source>
        <dbReference type="EMBL" id="SCC79251.1"/>
    </source>
</evidence>
<feature type="region of interest" description="Disordered" evidence="1">
    <location>
        <begin position="280"/>
        <end position="305"/>
    </location>
</feature>
<dbReference type="Pfam" id="PF13565">
    <property type="entry name" value="HTH_32"/>
    <property type="match status" value="1"/>
</dbReference>
<dbReference type="InterPro" id="IPR047656">
    <property type="entry name" value="IS481-like_transpos"/>
</dbReference>
<dbReference type="Gene3D" id="3.30.420.10">
    <property type="entry name" value="Ribonuclease H-like superfamily/Ribonuclease H"/>
    <property type="match status" value="1"/>
</dbReference>
<feature type="compositionally biased region" description="Basic residues" evidence="1">
    <location>
        <begin position="384"/>
        <end position="394"/>
    </location>
</feature>
<feature type="region of interest" description="Disordered" evidence="1">
    <location>
        <begin position="336"/>
        <end position="417"/>
    </location>
</feature>
<dbReference type="NCBIfam" id="NF033577">
    <property type="entry name" value="transpos_IS481"/>
    <property type="match status" value="1"/>
</dbReference>
<dbReference type="InterPro" id="IPR001584">
    <property type="entry name" value="Integrase_cat-core"/>
</dbReference>
<feature type="compositionally biased region" description="Low complexity" evidence="1">
    <location>
        <begin position="343"/>
        <end position="369"/>
    </location>
</feature>
<feature type="compositionally biased region" description="Low complexity" evidence="1">
    <location>
        <begin position="253"/>
        <end position="264"/>
    </location>
</feature>
<feature type="region of interest" description="Disordered" evidence="1">
    <location>
        <begin position="232"/>
        <end position="264"/>
    </location>
</feature>
<dbReference type="InterPro" id="IPR012337">
    <property type="entry name" value="RNaseH-like_sf"/>
</dbReference>
<dbReference type="PROSITE" id="PS50994">
    <property type="entry name" value="INTEGRASE"/>
    <property type="match status" value="1"/>
</dbReference>
<dbReference type="Proteomes" id="UP000182800">
    <property type="component" value="Unassembled WGS sequence"/>
</dbReference>
<evidence type="ECO:0000259" key="2">
    <source>
        <dbReference type="PROSITE" id="PS50994"/>
    </source>
</evidence>
<gene>
    <name evidence="3" type="ORF">GA0071312_0767</name>
</gene>
<reference evidence="3 4" key="1">
    <citation type="submission" date="2016-08" db="EMBL/GenBank/DDBJ databases">
        <authorList>
            <person name="Varghese N."/>
            <person name="Submissions Spin"/>
        </authorList>
    </citation>
    <scope>NUCLEOTIDE SEQUENCE [LARGE SCALE GENOMIC DNA]</scope>
    <source>
        <strain evidence="3 4">HL-109</strain>
    </source>
</reference>
<evidence type="ECO:0000313" key="4">
    <source>
        <dbReference type="Proteomes" id="UP000182800"/>
    </source>
</evidence>
<accession>A0ABY0K5W9</accession>
<dbReference type="PANTHER" id="PTHR47515:SF2">
    <property type="entry name" value="INTEGRASE CORE DOMAIN PROTEIN"/>
    <property type="match status" value="1"/>
</dbReference>
<organism evidence="3 4">
    <name type="scientific">Saliniramus fredricksonii</name>
    <dbReference type="NCBI Taxonomy" id="1653334"/>
    <lineage>
        <taxon>Bacteria</taxon>
        <taxon>Pseudomonadati</taxon>
        <taxon>Pseudomonadota</taxon>
        <taxon>Alphaproteobacteria</taxon>
        <taxon>Hyphomicrobiales</taxon>
        <taxon>Salinarimonadaceae</taxon>
        <taxon>Saliniramus</taxon>
    </lineage>
</organism>
<dbReference type="EMBL" id="FMBM01000001">
    <property type="protein sequence ID" value="SCC79251.1"/>
    <property type="molecule type" value="Genomic_DNA"/>
</dbReference>
<dbReference type="InterPro" id="IPR009057">
    <property type="entry name" value="Homeodomain-like_sf"/>
</dbReference>
<feature type="domain" description="Integrase catalytic" evidence="2">
    <location>
        <begin position="131"/>
        <end position="296"/>
    </location>
</feature>
<proteinExistence type="predicted"/>